<dbReference type="GO" id="GO:0070284">
    <property type="term" value="F:phosphomethylpyrimidine synthase activity"/>
    <property type="evidence" value="ECO:0007669"/>
    <property type="project" value="UniProtKB-EC"/>
</dbReference>
<evidence type="ECO:0000256" key="4">
    <source>
        <dbReference type="ARBA" id="ARBA00022723"/>
    </source>
</evidence>
<gene>
    <name evidence="10" type="ordered locus">Desaci_2511</name>
</gene>
<keyword evidence="8" id="KW-0456">Lyase</keyword>
<evidence type="ECO:0000256" key="2">
    <source>
        <dbReference type="ARBA" id="ARBA00022485"/>
    </source>
</evidence>
<dbReference type="NCBIfam" id="NF009895">
    <property type="entry name" value="PRK13352.1"/>
    <property type="match status" value="1"/>
</dbReference>
<dbReference type="Pfam" id="PF01964">
    <property type="entry name" value="ThiC_Rad_SAM"/>
    <property type="match status" value="1"/>
</dbReference>
<organism evidence="10 11">
    <name type="scientific">Desulfosporosinus acidiphilus (strain DSM 22704 / JCM 16185 / SJ4)</name>
    <dbReference type="NCBI Taxonomy" id="646529"/>
    <lineage>
        <taxon>Bacteria</taxon>
        <taxon>Bacillati</taxon>
        <taxon>Bacillota</taxon>
        <taxon>Clostridia</taxon>
        <taxon>Eubacteriales</taxon>
        <taxon>Desulfitobacteriaceae</taxon>
        <taxon>Desulfosporosinus</taxon>
    </lineage>
</organism>
<evidence type="ECO:0000256" key="5">
    <source>
        <dbReference type="ARBA" id="ARBA00022833"/>
    </source>
</evidence>
<evidence type="ECO:0000256" key="9">
    <source>
        <dbReference type="NCBIfam" id="TIGR00190"/>
    </source>
</evidence>
<evidence type="ECO:0000256" key="6">
    <source>
        <dbReference type="ARBA" id="ARBA00023004"/>
    </source>
</evidence>
<dbReference type="SFLD" id="SFLDF00407">
    <property type="entry name" value="phosphomethylpyrimidine_syntha"/>
    <property type="match status" value="1"/>
</dbReference>
<dbReference type="eggNOG" id="COG0422">
    <property type="taxonomic scope" value="Bacteria"/>
</dbReference>
<dbReference type="RefSeq" id="WP_014827453.1">
    <property type="nucleotide sequence ID" value="NC_018068.1"/>
</dbReference>
<keyword evidence="11" id="KW-1185">Reference proteome</keyword>
<protein>
    <recommendedName>
        <fullName evidence="9">Phosphomethylpyrimidine synthase</fullName>
        <ecNumber evidence="9">4.1.99.17</ecNumber>
    </recommendedName>
</protein>
<evidence type="ECO:0000256" key="8">
    <source>
        <dbReference type="ARBA" id="ARBA00023239"/>
    </source>
</evidence>
<accession>I4D6N1</accession>
<dbReference type="GO" id="GO:0051539">
    <property type="term" value="F:4 iron, 4 sulfur cluster binding"/>
    <property type="evidence" value="ECO:0007669"/>
    <property type="project" value="UniProtKB-KW"/>
</dbReference>
<dbReference type="EC" id="4.1.99.17" evidence="9"/>
<sequence length="433" mass="46857">MTQVLKARSGIITEEMEAVAADENLDVEFIRQGIAEGRIVIPRNKKRKEFKYCGIGEGLRIKVNALIGTSSDRDDMEIEARKVAIAEEAGCDSFMDLSTGKDIDGMRKQSLSLAHVAVGSTMIYQAGIEAIEKYGSVVNMREEDIFEVVERQAAEGLDFMAIHCALNMDVIKRMQTVGRVTDVVSRGGAFLTGWMLHNQKENPLYEKFDRVLEILKAYDVTLSLGDAIRPGSIADSLDGAQLQGMIIQGELTRRAQEAGVQVMVEGPGHVPLNHVEATMRVQKRLCNNAPYYILGTLATDVTPGYDHISGAIGGALIGACGADFLCYLTPAEHLGLPTEEDVRTGVITTRMAAHIADITKGNKQAWARDLEMAKARVALNIDGQITAALYPEQLKASAATTTNDHVCVVCGTGCAAQVAAEYFGQPDDSMSNS</sequence>
<dbReference type="STRING" id="646529.Desaci_2511"/>
<evidence type="ECO:0000256" key="3">
    <source>
        <dbReference type="ARBA" id="ARBA00022691"/>
    </source>
</evidence>
<keyword evidence="5" id="KW-0862">Zinc</keyword>
<dbReference type="SFLD" id="SFLDS00113">
    <property type="entry name" value="Radical_SAM_Phosphomethylpyrim"/>
    <property type="match status" value="1"/>
</dbReference>
<evidence type="ECO:0000256" key="1">
    <source>
        <dbReference type="ARBA" id="ARBA00001966"/>
    </source>
</evidence>
<dbReference type="InterPro" id="IPR038521">
    <property type="entry name" value="ThiC/Bza_core_dom"/>
</dbReference>
<dbReference type="SFLD" id="SFLDG01114">
    <property type="entry name" value="phosphomethylpyrimidine_syntha"/>
    <property type="match status" value="1"/>
</dbReference>
<keyword evidence="3" id="KW-0949">S-adenosyl-L-methionine</keyword>
<dbReference type="NCBIfam" id="TIGR04386">
    <property type="entry name" value="ThiC_like_1"/>
    <property type="match status" value="1"/>
</dbReference>
<dbReference type="GO" id="GO:0009228">
    <property type="term" value="P:thiamine biosynthetic process"/>
    <property type="evidence" value="ECO:0007669"/>
    <property type="project" value="UniProtKB-UniRule"/>
</dbReference>
<dbReference type="InterPro" id="IPR002817">
    <property type="entry name" value="ThiC/BzaA/B"/>
</dbReference>
<dbReference type="HOGENOM" id="CLU_013181_2_2_9"/>
<dbReference type="PANTHER" id="PTHR30557">
    <property type="entry name" value="THIAMINE BIOSYNTHESIS PROTEIN THIC"/>
    <property type="match status" value="1"/>
</dbReference>
<dbReference type="AlphaFoldDB" id="I4D6N1"/>
<dbReference type="PANTHER" id="PTHR30557:SF1">
    <property type="entry name" value="PHOSPHOMETHYLPYRIMIDINE SYNTHASE, CHLOROPLASTIC"/>
    <property type="match status" value="1"/>
</dbReference>
<evidence type="ECO:0000313" key="10">
    <source>
        <dbReference type="EMBL" id="AFM41455.1"/>
    </source>
</evidence>
<evidence type="ECO:0000256" key="7">
    <source>
        <dbReference type="ARBA" id="ARBA00023014"/>
    </source>
</evidence>
<keyword evidence="4" id="KW-0479">Metal-binding</keyword>
<dbReference type="GO" id="GO:0046872">
    <property type="term" value="F:metal ion binding"/>
    <property type="evidence" value="ECO:0007669"/>
    <property type="project" value="UniProtKB-KW"/>
</dbReference>
<dbReference type="GO" id="GO:0005829">
    <property type="term" value="C:cytosol"/>
    <property type="evidence" value="ECO:0007669"/>
    <property type="project" value="TreeGrafter"/>
</dbReference>
<dbReference type="OrthoDB" id="9805897at2"/>
<comment type="cofactor">
    <cofactor evidence="1">
        <name>[4Fe-4S] cluster</name>
        <dbReference type="ChEBI" id="CHEBI:49883"/>
    </cofactor>
</comment>
<dbReference type="KEGG" id="dai:Desaci_2511"/>
<reference evidence="10 11" key="1">
    <citation type="journal article" date="2012" name="J. Bacteriol.">
        <title>Complete genome sequences of Desulfosporosinus orientis DSM765T, Desulfosporosinus youngiae DSM17734T, Desulfosporosinus meridiei DSM13257T, and Desulfosporosinus acidiphilus DSM22704T.</title>
        <authorList>
            <person name="Pester M."/>
            <person name="Brambilla E."/>
            <person name="Alazard D."/>
            <person name="Rattei T."/>
            <person name="Weinmaier T."/>
            <person name="Han J."/>
            <person name="Lucas S."/>
            <person name="Lapidus A."/>
            <person name="Cheng J.F."/>
            <person name="Goodwin L."/>
            <person name="Pitluck S."/>
            <person name="Peters L."/>
            <person name="Ovchinnikova G."/>
            <person name="Teshima H."/>
            <person name="Detter J.C."/>
            <person name="Han C.S."/>
            <person name="Tapia R."/>
            <person name="Land M.L."/>
            <person name="Hauser L."/>
            <person name="Kyrpides N.C."/>
            <person name="Ivanova N.N."/>
            <person name="Pagani I."/>
            <person name="Huntmann M."/>
            <person name="Wei C.L."/>
            <person name="Davenport K.W."/>
            <person name="Daligault H."/>
            <person name="Chain P.S."/>
            <person name="Chen A."/>
            <person name="Mavromatis K."/>
            <person name="Markowitz V."/>
            <person name="Szeto E."/>
            <person name="Mikhailova N."/>
            <person name="Pati A."/>
            <person name="Wagner M."/>
            <person name="Woyke T."/>
            <person name="Ollivier B."/>
            <person name="Klenk H.P."/>
            <person name="Spring S."/>
            <person name="Loy A."/>
        </authorList>
    </citation>
    <scope>NUCLEOTIDE SEQUENCE [LARGE SCALE GENOMIC DNA]</scope>
    <source>
        <strain evidence="11">DSM 22704 / JCM 16185 / SJ4</strain>
    </source>
</reference>
<keyword evidence="2" id="KW-0004">4Fe-4S</keyword>
<dbReference type="Proteomes" id="UP000002892">
    <property type="component" value="Chromosome"/>
</dbReference>
<dbReference type="NCBIfam" id="TIGR00190">
    <property type="entry name" value="thiC"/>
    <property type="match status" value="1"/>
</dbReference>
<dbReference type="Gene3D" id="3.20.20.540">
    <property type="entry name" value="Radical SAM ThiC family, central domain"/>
    <property type="match status" value="1"/>
</dbReference>
<keyword evidence="7" id="KW-0411">Iron-sulfur</keyword>
<evidence type="ECO:0000313" key="11">
    <source>
        <dbReference type="Proteomes" id="UP000002892"/>
    </source>
</evidence>
<proteinExistence type="predicted"/>
<keyword evidence="6" id="KW-0408">Iron</keyword>
<dbReference type="EMBL" id="CP003639">
    <property type="protein sequence ID" value="AFM41455.1"/>
    <property type="molecule type" value="Genomic_DNA"/>
</dbReference>
<name>I4D6N1_DESAJ</name>